<dbReference type="AlphaFoldDB" id="A0A9K3CNV0"/>
<dbReference type="EMBL" id="BDIP01000195">
    <property type="protein sequence ID" value="GIQ80566.1"/>
    <property type="molecule type" value="Genomic_DNA"/>
</dbReference>
<dbReference type="InterPro" id="IPR027038">
    <property type="entry name" value="RanGap"/>
</dbReference>
<dbReference type="PANTHER" id="PTHR24113">
    <property type="entry name" value="RAN GTPASE-ACTIVATING PROTEIN 1"/>
    <property type="match status" value="1"/>
</dbReference>
<dbReference type="SUPFAM" id="SSF52047">
    <property type="entry name" value="RNI-like"/>
    <property type="match status" value="1"/>
</dbReference>
<comment type="caution">
    <text evidence="2">The sequence shown here is derived from an EMBL/GenBank/DDBJ whole genome shotgun (WGS) entry which is preliminary data.</text>
</comment>
<dbReference type="OrthoDB" id="120976at2759"/>
<dbReference type="GO" id="GO:0005096">
    <property type="term" value="F:GTPase activator activity"/>
    <property type="evidence" value="ECO:0007669"/>
    <property type="project" value="InterPro"/>
</dbReference>
<feature type="region of interest" description="Disordered" evidence="1">
    <location>
        <begin position="284"/>
        <end position="367"/>
    </location>
</feature>
<feature type="region of interest" description="Disordered" evidence="1">
    <location>
        <begin position="387"/>
        <end position="411"/>
    </location>
</feature>
<dbReference type="GO" id="GO:0031267">
    <property type="term" value="F:small GTPase binding"/>
    <property type="evidence" value="ECO:0007669"/>
    <property type="project" value="TreeGrafter"/>
</dbReference>
<organism evidence="2 3">
    <name type="scientific">Kipferlia bialata</name>
    <dbReference type="NCBI Taxonomy" id="797122"/>
    <lineage>
        <taxon>Eukaryota</taxon>
        <taxon>Metamonada</taxon>
        <taxon>Carpediemonas-like organisms</taxon>
        <taxon>Kipferlia</taxon>
    </lineage>
</organism>
<dbReference type="Gene3D" id="3.80.10.10">
    <property type="entry name" value="Ribonuclease Inhibitor"/>
    <property type="match status" value="1"/>
</dbReference>
<feature type="compositionally biased region" description="Low complexity" evidence="1">
    <location>
        <begin position="400"/>
        <end position="411"/>
    </location>
</feature>
<accession>A0A9K3CNV0</accession>
<evidence type="ECO:0000313" key="3">
    <source>
        <dbReference type="Proteomes" id="UP000265618"/>
    </source>
</evidence>
<dbReference type="GO" id="GO:0005829">
    <property type="term" value="C:cytosol"/>
    <property type="evidence" value="ECO:0007669"/>
    <property type="project" value="TreeGrafter"/>
</dbReference>
<reference evidence="2 3" key="1">
    <citation type="journal article" date="2018" name="PLoS ONE">
        <title>The draft genome of Kipferlia bialata reveals reductive genome evolution in fornicate parasites.</title>
        <authorList>
            <person name="Tanifuji G."/>
            <person name="Takabayashi S."/>
            <person name="Kume K."/>
            <person name="Takagi M."/>
            <person name="Nakayama T."/>
            <person name="Kamikawa R."/>
            <person name="Inagaki Y."/>
            <person name="Hashimoto T."/>
        </authorList>
    </citation>
    <scope>NUCLEOTIDE SEQUENCE [LARGE SCALE GENOMIC DNA]</scope>
    <source>
        <strain evidence="2">NY0173</strain>
    </source>
</reference>
<feature type="compositionally biased region" description="Polar residues" evidence="1">
    <location>
        <begin position="293"/>
        <end position="302"/>
    </location>
</feature>
<dbReference type="GO" id="GO:0006913">
    <property type="term" value="P:nucleocytoplasmic transport"/>
    <property type="evidence" value="ECO:0007669"/>
    <property type="project" value="TreeGrafter"/>
</dbReference>
<proteinExistence type="predicted"/>
<dbReference type="InterPro" id="IPR001611">
    <property type="entry name" value="Leu-rich_rpt"/>
</dbReference>
<dbReference type="GO" id="GO:0048471">
    <property type="term" value="C:perinuclear region of cytoplasm"/>
    <property type="evidence" value="ECO:0007669"/>
    <property type="project" value="TreeGrafter"/>
</dbReference>
<feature type="compositionally biased region" description="Basic and acidic residues" evidence="1">
    <location>
        <begin position="329"/>
        <end position="350"/>
    </location>
</feature>
<dbReference type="Pfam" id="PF13516">
    <property type="entry name" value="LRR_6"/>
    <property type="match status" value="3"/>
</dbReference>
<evidence type="ECO:0000256" key="1">
    <source>
        <dbReference type="SAM" id="MobiDB-lite"/>
    </source>
</evidence>
<dbReference type="GO" id="GO:0005634">
    <property type="term" value="C:nucleus"/>
    <property type="evidence" value="ECO:0007669"/>
    <property type="project" value="TreeGrafter"/>
</dbReference>
<evidence type="ECO:0000313" key="2">
    <source>
        <dbReference type="EMBL" id="GIQ80566.1"/>
    </source>
</evidence>
<dbReference type="Proteomes" id="UP000265618">
    <property type="component" value="Unassembled WGS sequence"/>
</dbReference>
<feature type="compositionally biased region" description="Basic residues" evidence="1">
    <location>
        <begin position="305"/>
        <end position="315"/>
    </location>
</feature>
<dbReference type="SMART" id="SM00368">
    <property type="entry name" value="LRR_RI"/>
    <property type="match status" value="4"/>
</dbReference>
<keyword evidence="3" id="KW-1185">Reference proteome</keyword>
<dbReference type="InterPro" id="IPR032675">
    <property type="entry name" value="LRR_dom_sf"/>
</dbReference>
<name>A0A9K3CNV0_9EUKA</name>
<protein>
    <submittedName>
        <fullName evidence="2">Uncharacterized protein</fullName>
    </submittedName>
</protein>
<gene>
    <name evidence="2" type="ORF">KIPB_001391</name>
</gene>
<sequence>MAKLTEVDLTRHDCHPKLSLDCNRIGDPGAESLSQALPKARGLTKLSLSTNLIGDSGVTALGGALQHTQRLKELVLSCNDIGDAGACSLGEALPHSHLTKLFLDGNLLTDVGACGITEGLRHTPTLTQLTLDNDAVSPDVLRRCEATLAVPSMQRERAADEYRRRHQERAALLASLRSLSFPVDAIPSVLSIEDVRRILAGVECVAREAKSRATGDSKDRSELSQCQHQLEAALAAKDSALSMVSEVRKERDTALSRFQECQDSLVKAQSRLLSLNNALKDTKKRLEEEQRQHAVTRQTGETVKTGRRRTRRQSRPHVESDQGTAALESIRESLRQCQRDSQAKDEDISRLRASMSQSDTRHKHQVDDMQLQIESLSETVAELRKNQVGSEGGHTEGAHPTPSAPSTVAPSQLLGTPLTVTPTISNKVTSVARPLDMTNANYLVKTFDLIAEFAAGVVAAYMESSDDTFPLEGPPIMDKKGKKVGVLWHKKTPFPADSHNPNDTLHSLHEPEYVRRNPSFDMAKFLYLHKGLKAFVQKHSSRSQDLFNALSSARVLRNKLFHGAANMVASQAEVNEHQTVSKIMKNMQKALTLMKGTSDPTLAAHIKRGQTRLDCLSATFEQSLVVRRLAEDYNRIADESETVGLSLSVLDTVSAHLRGPHPDRHHLGRLVLTSLGAQVPSSLRVNGMEDKLRSLKNRTRDPVTAAILSMIEARPYTRHEFYGCVLGLATTVCRPKQKTRYQKLLGEVTRVVLDGMQGDTAQYEREFRQCVRARRDFHLDLLERRDSDPRGAGLEVFGRSVGIEMGD</sequence>
<dbReference type="PANTHER" id="PTHR24113:SF15">
    <property type="entry name" value="NACHT DOMAIN-CONTAINING PROTEIN"/>
    <property type="match status" value="1"/>
</dbReference>